<proteinExistence type="predicted"/>
<dbReference type="Proteomes" id="UP000694240">
    <property type="component" value="Chromosome 1"/>
</dbReference>
<sequence>MSCQRGIPRGHLETKSSSSALPSQPARQLTRLKHLVSRPVSSSLSARPSQAARQLTRPKYLASRPIVFRPQARLSSTIGSFLLHLCLLMKSSFVIRPIRLSRGLVINRKILLPSLEIPFSYLCDSCINRKQR</sequence>
<evidence type="ECO:0000313" key="3">
    <source>
        <dbReference type="Proteomes" id="UP000694240"/>
    </source>
</evidence>
<evidence type="ECO:0000313" key="2">
    <source>
        <dbReference type="EMBL" id="KAG7647212.1"/>
    </source>
</evidence>
<protein>
    <submittedName>
        <fullName evidence="2">Uncharacterized protein</fullName>
    </submittedName>
</protein>
<feature type="region of interest" description="Disordered" evidence="1">
    <location>
        <begin position="1"/>
        <end position="25"/>
    </location>
</feature>
<evidence type="ECO:0000256" key="1">
    <source>
        <dbReference type="SAM" id="MobiDB-lite"/>
    </source>
</evidence>
<feature type="non-terminal residue" evidence="2">
    <location>
        <position position="1"/>
    </location>
</feature>
<keyword evidence="3" id="KW-1185">Reference proteome</keyword>
<dbReference type="EMBL" id="JAEFBK010000001">
    <property type="protein sequence ID" value="KAG7647212.1"/>
    <property type="molecule type" value="Genomic_DNA"/>
</dbReference>
<organism evidence="2 3">
    <name type="scientific">Arabidopsis thaliana x Arabidopsis arenosa</name>
    <dbReference type="NCBI Taxonomy" id="1240361"/>
    <lineage>
        <taxon>Eukaryota</taxon>
        <taxon>Viridiplantae</taxon>
        <taxon>Streptophyta</taxon>
        <taxon>Embryophyta</taxon>
        <taxon>Tracheophyta</taxon>
        <taxon>Spermatophyta</taxon>
        <taxon>Magnoliopsida</taxon>
        <taxon>eudicotyledons</taxon>
        <taxon>Gunneridae</taxon>
        <taxon>Pentapetalae</taxon>
        <taxon>rosids</taxon>
        <taxon>malvids</taxon>
        <taxon>Brassicales</taxon>
        <taxon>Brassicaceae</taxon>
        <taxon>Camelineae</taxon>
        <taxon>Arabidopsis</taxon>
    </lineage>
</organism>
<gene>
    <name evidence="2" type="ORF">ISN45_At01g022720</name>
</gene>
<reference evidence="2 3" key="1">
    <citation type="submission" date="2020-12" db="EMBL/GenBank/DDBJ databases">
        <title>Concerted genomic and epigenomic changes stabilize Arabidopsis allopolyploids.</title>
        <authorList>
            <person name="Chen Z."/>
        </authorList>
    </citation>
    <scope>NUCLEOTIDE SEQUENCE [LARGE SCALE GENOMIC DNA]</scope>
    <source>
        <strain evidence="2">Allo738</strain>
        <tissue evidence="2">Leaf</tissue>
    </source>
</reference>
<accession>A0A8T2GIT5</accession>
<name>A0A8T2GIT5_9BRAS</name>
<feature type="compositionally biased region" description="Polar residues" evidence="1">
    <location>
        <begin position="15"/>
        <end position="25"/>
    </location>
</feature>
<comment type="caution">
    <text evidence="2">The sequence shown here is derived from an EMBL/GenBank/DDBJ whole genome shotgun (WGS) entry which is preliminary data.</text>
</comment>
<dbReference type="AlphaFoldDB" id="A0A8T2GIT5"/>